<evidence type="ECO:0000256" key="12">
    <source>
        <dbReference type="ARBA" id="ARBA00023136"/>
    </source>
</evidence>
<reference evidence="16 17" key="1">
    <citation type="submission" date="2016-11" db="EMBL/GenBank/DDBJ databases">
        <authorList>
            <person name="Jaros S."/>
            <person name="Januszkiewicz K."/>
            <person name="Wedrychowicz H."/>
        </authorList>
    </citation>
    <scope>NUCLEOTIDE SEQUENCE [LARGE SCALE GENOMIC DNA]</scope>
    <source>
        <strain evidence="16 17">GAS499</strain>
    </source>
</reference>
<comment type="pathway">
    <text evidence="2 14 15">Porphyrin-containing compound metabolism; protoporphyrin-IX biosynthesis; protoporphyrin-IX from protoporphyrinogen-IX: step 1/1.</text>
</comment>
<dbReference type="OrthoDB" id="9800824at2"/>
<evidence type="ECO:0000256" key="15">
    <source>
        <dbReference type="PIRNR" id="PIRNR004638"/>
    </source>
</evidence>
<evidence type="ECO:0000256" key="14">
    <source>
        <dbReference type="HAMAP-Rule" id="MF_02239"/>
    </source>
</evidence>
<sequence>MYEWIKALHVIAVISWMAGMLYLPRLFVYHCEAEAGSKQSGTFKVMERRLLKAIINPAMIVTWLAGLYLAWAGHWFSAHWLHGKLLLVVLLSGVHGFFARCVKDFAADRNTRSQKFYRIINEVPTVLMIVIVILVVVKPF</sequence>
<evidence type="ECO:0000256" key="11">
    <source>
        <dbReference type="ARBA" id="ARBA00023004"/>
    </source>
</evidence>
<dbReference type="PANTHER" id="PTHR40255:SF1">
    <property type="entry name" value="PROTOPORPHYRINOGEN IX OXIDASE"/>
    <property type="match status" value="1"/>
</dbReference>
<dbReference type="AlphaFoldDB" id="A0A1M6UF87"/>
<dbReference type="UniPathway" id="UPA00251">
    <property type="reaction ID" value="UER00324"/>
</dbReference>
<evidence type="ECO:0000256" key="2">
    <source>
        <dbReference type="ARBA" id="ARBA00005073"/>
    </source>
</evidence>
<comment type="catalytic activity">
    <reaction evidence="13 14 15">
        <text>protoporphyrinogen IX + 3 A = protoporphyrin IX + 3 AH2</text>
        <dbReference type="Rhea" id="RHEA:62000"/>
        <dbReference type="ChEBI" id="CHEBI:13193"/>
        <dbReference type="ChEBI" id="CHEBI:17499"/>
        <dbReference type="ChEBI" id="CHEBI:57306"/>
        <dbReference type="ChEBI" id="CHEBI:57307"/>
    </reaction>
</comment>
<name>A0A1M6UF87_9BRAD</name>
<keyword evidence="11 14" id="KW-0408">Iron</keyword>
<feature type="transmembrane region" description="Helical" evidence="14">
    <location>
        <begin position="119"/>
        <end position="137"/>
    </location>
</feature>
<comment type="similarity">
    <text evidence="3 14 15">Belongs to the HemJ family.</text>
</comment>
<comment type="subcellular location">
    <subcellularLocation>
        <location evidence="1 14">Cell membrane</location>
        <topology evidence="1 14">Multi-pass membrane protein</topology>
    </subcellularLocation>
</comment>
<evidence type="ECO:0000256" key="8">
    <source>
        <dbReference type="ARBA" id="ARBA00022723"/>
    </source>
</evidence>
<proteinExistence type="inferred from homology"/>
<evidence type="ECO:0000313" key="16">
    <source>
        <dbReference type="EMBL" id="SHK67850.1"/>
    </source>
</evidence>
<feature type="binding site" description="axial binding residue" evidence="14">
    <location>
        <position position="9"/>
    </location>
    <ligand>
        <name>heme</name>
        <dbReference type="ChEBI" id="CHEBI:30413"/>
    </ligand>
    <ligandPart>
        <name>Fe</name>
        <dbReference type="ChEBI" id="CHEBI:18248"/>
    </ligandPart>
</feature>
<evidence type="ECO:0000256" key="3">
    <source>
        <dbReference type="ARBA" id="ARBA00006501"/>
    </source>
</evidence>
<dbReference type="NCBIfam" id="TIGR00701">
    <property type="entry name" value="protoporphyrinogen oxidase HemJ"/>
    <property type="match status" value="1"/>
</dbReference>
<protein>
    <recommendedName>
        <fullName evidence="4 14">Protoporphyrinogen IX oxidase</fullName>
        <shortName evidence="14">PPO</shortName>
        <ecNumber evidence="14 15">1.3.99.-</ecNumber>
    </recommendedName>
</protein>
<dbReference type="GO" id="GO:0046872">
    <property type="term" value="F:metal ion binding"/>
    <property type="evidence" value="ECO:0007669"/>
    <property type="project" value="UniProtKB-UniRule"/>
</dbReference>
<evidence type="ECO:0000256" key="6">
    <source>
        <dbReference type="ARBA" id="ARBA00022617"/>
    </source>
</evidence>
<dbReference type="HAMAP" id="MF_02239">
    <property type="entry name" value="HemJ"/>
    <property type="match status" value="1"/>
</dbReference>
<keyword evidence="9 14" id="KW-1133">Transmembrane helix</keyword>
<feature type="binding site" description="axial binding residue" evidence="14">
    <location>
        <position position="84"/>
    </location>
    <ligand>
        <name>heme</name>
        <dbReference type="ChEBI" id="CHEBI:30413"/>
    </ligand>
    <ligandPart>
        <name>Fe</name>
        <dbReference type="ChEBI" id="CHEBI:18248"/>
    </ligandPart>
</feature>
<keyword evidence="6 14" id="KW-0349">Heme</keyword>
<keyword evidence="5 14" id="KW-1003">Cell membrane</keyword>
<evidence type="ECO:0000256" key="1">
    <source>
        <dbReference type="ARBA" id="ARBA00004651"/>
    </source>
</evidence>
<dbReference type="EC" id="1.3.99.-" evidence="14 15"/>
<keyword evidence="7 14" id="KW-0812">Transmembrane</keyword>
<feature type="transmembrane region" description="Helical" evidence="14">
    <location>
        <begin position="77"/>
        <end position="98"/>
    </location>
</feature>
<accession>A0A1M6UF87</accession>
<evidence type="ECO:0000256" key="9">
    <source>
        <dbReference type="ARBA" id="ARBA00022989"/>
    </source>
</evidence>
<keyword evidence="8 14" id="KW-0479">Metal-binding</keyword>
<feature type="transmembrane region" description="Helical" evidence="14">
    <location>
        <begin position="50"/>
        <end position="71"/>
    </location>
</feature>
<comment type="subunit">
    <text evidence="14">Homodimer.</text>
</comment>
<evidence type="ECO:0000313" key="17">
    <source>
        <dbReference type="Proteomes" id="UP000189935"/>
    </source>
</evidence>
<dbReference type="Pfam" id="PF03653">
    <property type="entry name" value="UPF0093"/>
    <property type="match status" value="1"/>
</dbReference>
<dbReference type="PANTHER" id="PTHR40255">
    <property type="entry name" value="UPF0093 MEMBRANE PROTEIN SLR1790"/>
    <property type="match status" value="1"/>
</dbReference>
<dbReference type="GO" id="GO:0005886">
    <property type="term" value="C:plasma membrane"/>
    <property type="evidence" value="ECO:0007669"/>
    <property type="project" value="UniProtKB-SubCell"/>
</dbReference>
<gene>
    <name evidence="16" type="ORF">SAMN05444159_3892</name>
</gene>
<dbReference type="GO" id="GO:0006782">
    <property type="term" value="P:protoporphyrinogen IX biosynthetic process"/>
    <property type="evidence" value="ECO:0007669"/>
    <property type="project" value="UniProtKB-UniRule"/>
</dbReference>
<dbReference type="Proteomes" id="UP000189935">
    <property type="component" value="Chromosome I"/>
</dbReference>
<evidence type="ECO:0000256" key="5">
    <source>
        <dbReference type="ARBA" id="ARBA00022475"/>
    </source>
</evidence>
<comment type="cofactor">
    <cofactor evidence="14 15">
        <name>heme b</name>
        <dbReference type="ChEBI" id="CHEBI:60344"/>
    </cofactor>
    <text evidence="14 15">Binds 1 heme b (iron(II)-protoporphyrin IX) group per subunit.</text>
</comment>
<feature type="transmembrane region" description="Helical" evidence="14">
    <location>
        <begin position="6"/>
        <end position="29"/>
    </location>
</feature>
<dbReference type="PIRSF" id="PIRSF004638">
    <property type="entry name" value="UCP004638"/>
    <property type="match status" value="1"/>
</dbReference>
<evidence type="ECO:0000256" key="4">
    <source>
        <dbReference type="ARBA" id="ARBA00017504"/>
    </source>
</evidence>
<dbReference type="GO" id="GO:0070818">
    <property type="term" value="F:protoporphyrinogen oxidase activity"/>
    <property type="evidence" value="ECO:0007669"/>
    <property type="project" value="UniProtKB-UniRule"/>
</dbReference>
<dbReference type="EMBL" id="LT670844">
    <property type="protein sequence ID" value="SHK67850.1"/>
    <property type="molecule type" value="Genomic_DNA"/>
</dbReference>
<organism evidence="16 17">
    <name type="scientific">Bradyrhizobium lablabi</name>
    <dbReference type="NCBI Taxonomy" id="722472"/>
    <lineage>
        <taxon>Bacteria</taxon>
        <taxon>Pseudomonadati</taxon>
        <taxon>Pseudomonadota</taxon>
        <taxon>Alphaproteobacteria</taxon>
        <taxon>Hyphomicrobiales</taxon>
        <taxon>Nitrobacteraceae</taxon>
        <taxon>Bradyrhizobium</taxon>
    </lineage>
</organism>
<keyword evidence="10 14" id="KW-0560">Oxidoreductase</keyword>
<keyword evidence="12 14" id="KW-0472">Membrane</keyword>
<evidence type="ECO:0000256" key="13">
    <source>
        <dbReference type="ARBA" id="ARBA00048390"/>
    </source>
</evidence>
<evidence type="ECO:0000256" key="10">
    <source>
        <dbReference type="ARBA" id="ARBA00023002"/>
    </source>
</evidence>
<comment type="function">
    <text evidence="14 15">Catalyzes the oxidation of protoporphyrinogen IX to protoporphyrin IX.</text>
</comment>
<dbReference type="InterPro" id="IPR005265">
    <property type="entry name" value="HemJ-like"/>
</dbReference>
<dbReference type="RefSeq" id="WP_079540476.1">
    <property type="nucleotide sequence ID" value="NZ_LT670844.1"/>
</dbReference>
<evidence type="ECO:0000256" key="7">
    <source>
        <dbReference type="ARBA" id="ARBA00022692"/>
    </source>
</evidence>